<name>A0A5Q6S4B6_9ACTN</name>
<feature type="compositionally biased region" description="Basic residues" evidence="1">
    <location>
        <begin position="24"/>
        <end position="46"/>
    </location>
</feature>
<evidence type="ECO:0000256" key="1">
    <source>
        <dbReference type="SAM" id="MobiDB-lite"/>
    </source>
</evidence>
<protein>
    <submittedName>
        <fullName evidence="3">DUF4873 domain-containing protein</fullName>
    </submittedName>
</protein>
<dbReference type="Proteomes" id="UP000307768">
    <property type="component" value="Unassembled WGS sequence"/>
</dbReference>
<evidence type="ECO:0000313" key="4">
    <source>
        <dbReference type="Proteomes" id="UP000307768"/>
    </source>
</evidence>
<comment type="caution">
    <text evidence="3">The sequence shown here is derived from an EMBL/GenBank/DDBJ whole genome shotgun (WGS) entry which is preliminary data.</text>
</comment>
<feature type="compositionally biased region" description="Basic and acidic residues" evidence="1">
    <location>
        <begin position="58"/>
        <end position="68"/>
    </location>
</feature>
<accession>A0A5Q6S4B6</accession>
<evidence type="ECO:0000313" key="3">
    <source>
        <dbReference type="EMBL" id="KAA1425218.1"/>
    </source>
</evidence>
<feature type="region of interest" description="Disordered" evidence="1">
    <location>
        <begin position="1"/>
        <end position="97"/>
    </location>
</feature>
<dbReference type="AlphaFoldDB" id="A0A5Q6S4B6"/>
<gene>
    <name evidence="3" type="ORF">FE697_004935</name>
</gene>
<reference evidence="3 4" key="1">
    <citation type="submission" date="2019-09" db="EMBL/GenBank/DDBJ databases">
        <title>Mumia zhuanghuii sp. nov. isolated from the intestinal contents of plateau pika (Ochotona curzoniae) in the Qinghai-Tibet plateau of China.</title>
        <authorList>
            <person name="Tian Z."/>
        </authorList>
    </citation>
    <scope>NUCLEOTIDE SEQUENCE [LARGE SCALE GENOMIC DNA]</scope>
    <source>
        <strain evidence="4">350</strain>
    </source>
</reference>
<proteinExistence type="predicted"/>
<feature type="domain" description="DUF4873" evidence="2">
    <location>
        <begin position="94"/>
        <end position="182"/>
    </location>
</feature>
<dbReference type="EMBL" id="VDFQ02000001">
    <property type="protein sequence ID" value="KAA1425218.1"/>
    <property type="molecule type" value="Genomic_DNA"/>
</dbReference>
<dbReference type="OrthoDB" id="3683556at2"/>
<dbReference type="InterPro" id="IPR032371">
    <property type="entry name" value="DUF4873"/>
</dbReference>
<evidence type="ECO:0000259" key="2">
    <source>
        <dbReference type="Pfam" id="PF16170"/>
    </source>
</evidence>
<dbReference type="Pfam" id="PF16170">
    <property type="entry name" value="DUF4873"/>
    <property type="match status" value="1"/>
</dbReference>
<feature type="compositionally biased region" description="Low complexity" evidence="1">
    <location>
        <begin position="74"/>
        <end position="84"/>
    </location>
</feature>
<sequence>MVEARGRRIRLPRVAGAGPPARLPGRRARHAHRRTRRPHQSARPRHPCLGGAPGPGDPRGDRHDHRPEPSPVEARGPARAGARGDSVSADHDHDTYEGPLELVAGDEVVTVAAVLSGVLQPIDGAYHWQGRLAPTDELTAFATLVGRKPIGIRVPGSEEVGGRLGERNPWGGYRVSGTGAPPAAHL</sequence>
<organism evidence="3 4">
    <name type="scientific">Mumia zhuanghuii</name>
    <dbReference type="NCBI Taxonomy" id="2585211"/>
    <lineage>
        <taxon>Bacteria</taxon>
        <taxon>Bacillati</taxon>
        <taxon>Actinomycetota</taxon>
        <taxon>Actinomycetes</taxon>
        <taxon>Propionibacteriales</taxon>
        <taxon>Nocardioidaceae</taxon>
        <taxon>Mumia</taxon>
    </lineage>
</organism>